<protein>
    <submittedName>
        <fullName evidence="1">Uncharacterized protein</fullName>
    </submittedName>
</protein>
<organism evidence="1">
    <name type="scientific">Magnetospirillum gryphiswaldense</name>
    <dbReference type="NCBI Taxonomy" id="55518"/>
    <lineage>
        <taxon>Bacteria</taxon>
        <taxon>Pseudomonadati</taxon>
        <taxon>Pseudomonadota</taxon>
        <taxon>Alphaproteobacteria</taxon>
        <taxon>Rhodospirillales</taxon>
        <taxon>Rhodospirillaceae</taxon>
        <taxon>Magnetospirillum</taxon>
    </lineage>
</organism>
<accession>A4TU01</accession>
<evidence type="ECO:0000313" key="2">
    <source>
        <dbReference type="EMBL" id="CAM75995.1"/>
    </source>
</evidence>
<dbReference type="AlphaFoldDB" id="A4TU01"/>
<name>A4TU01_9PROT</name>
<dbReference type="EMBL" id="CU459003">
    <property type="protein sequence ID" value="CAM75995.1"/>
    <property type="molecule type" value="Genomic_DNA"/>
</dbReference>
<proteinExistence type="predicted"/>
<reference evidence="1" key="1">
    <citation type="journal article" date="2007" name="J. Bacteriol.">
        <title>Comparative genome analysis of four magnetotactic bacteria reveals a complex set of group-specific genes implicated in magnetosome biomineralization and function.</title>
        <authorList>
            <person name="Richter M."/>
            <person name="Kube M."/>
            <person name="Bazylinski D.A."/>
            <person name="Lombardot T."/>
            <person name="Gloeckner F.O."/>
            <person name="Reinhardt R."/>
            <person name="Schueler D."/>
        </authorList>
    </citation>
    <scope>NUCLEOTIDE SEQUENCE</scope>
    <source>
        <strain evidence="1">MSR-1</strain>
    </source>
</reference>
<sequence length="84" mass="9740">MTRDNKPAIGASWRCLLAYDRRMDAAVIVDAIPAPLNPDYDTLKPVVERQINLFRDRWRDVVRYDRRSGGQIRGCRLHSKVISD</sequence>
<dbReference type="EMBL" id="CU459003">
    <property type="protein sequence ID" value="CAM74108.1"/>
    <property type="molecule type" value="Genomic_DNA"/>
</dbReference>
<evidence type="ECO:0000313" key="1">
    <source>
        <dbReference type="EMBL" id="CAM74108.1"/>
    </source>
</evidence>
<gene>
    <name evidence="1" type="ORF">MGR_2994</name>
    <name evidence="2" type="ORF">MGR_3323</name>
</gene>